<evidence type="ECO:0000313" key="4">
    <source>
        <dbReference type="EMBL" id="NEX79497.1"/>
    </source>
</evidence>
<dbReference type="GO" id="GO:0019752">
    <property type="term" value="P:carboxylic acid metabolic process"/>
    <property type="evidence" value="ECO:0007669"/>
    <property type="project" value="UniProtKB-ARBA"/>
</dbReference>
<keyword evidence="5" id="KW-1185">Reference proteome</keyword>
<gene>
    <name evidence="4" type="ORF">G4Z05_11570</name>
</gene>
<sequence length="260" mass="28840">MKFARFLWNETVYTGVINDDGIKEIKGNLFEEWEYTGNEFSKNEVKLLAPLEPNQIIGIGANFVAKLEDLPDKLPEIPVFFFKPTSSVIGPEDPIIIPSGINEVKFESELAVIIGKEAKNVPESEVLDYVFGYTVGNDVTAPQFFHQDGHWTIGKSFDTFTPLGPVIETELDPFNIKVTARVNGIEKQNSPTELMIIPISKMISYLSKVMTLKPGDVILTGSPVGAELVGEGDVIECEIKEIGTLQNMFVMKKENVNVNV</sequence>
<dbReference type="GO" id="GO:0016853">
    <property type="term" value="F:isomerase activity"/>
    <property type="evidence" value="ECO:0007669"/>
    <property type="project" value="UniProtKB-ARBA"/>
</dbReference>
<evidence type="ECO:0000259" key="3">
    <source>
        <dbReference type="Pfam" id="PF10370"/>
    </source>
</evidence>
<dbReference type="SUPFAM" id="SSF56529">
    <property type="entry name" value="FAH"/>
    <property type="match status" value="1"/>
</dbReference>
<dbReference type="Proteomes" id="UP000481621">
    <property type="component" value="Unassembled WGS sequence"/>
</dbReference>
<evidence type="ECO:0000256" key="1">
    <source>
        <dbReference type="ARBA" id="ARBA00022723"/>
    </source>
</evidence>
<keyword evidence="4" id="KW-0378">Hydrolase</keyword>
<feature type="domain" description="Rv2993c-like N-terminal" evidence="3">
    <location>
        <begin position="1"/>
        <end position="50"/>
    </location>
</feature>
<dbReference type="Gene3D" id="2.30.30.370">
    <property type="entry name" value="FAH"/>
    <property type="match status" value="1"/>
</dbReference>
<dbReference type="InterPro" id="IPR018833">
    <property type="entry name" value="Rv2993c-like_N"/>
</dbReference>
<accession>A0A6B3TV28</accession>
<evidence type="ECO:0000313" key="5">
    <source>
        <dbReference type="Proteomes" id="UP000481621"/>
    </source>
</evidence>
<dbReference type="EMBL" id="JAAIUV010000018">
    <property type="protein sequence ID" value="NEX79497.1"/>
    <property type="molecule type" value="Genomic_DNA"/>
</dbReference>
<dbReference type="RefSeq" id="WP_163252039.1">
    <property type="nucleotide sequence ID" value="NZ_JAAIUV010000018.1"/>
</dbReference>
<dbReference type="GO" id="GO:0016787">
    <property type="term" value="F:hydrolase activity"/>
    <property type="evidence" value="ECO:0007669"/>
    <property type="project" value="UniProtKB-KW"/>
</dbReference>
<reference evidence="4" key="1">
    <citation type="submission" date="2020-02" db="EMBL/GenBank/DDBJ databases">
        <title>Bacillus sedimentmangrovi sp. nov., isolated from sediment of the mangrove ecosystem.</title>
        <authorList>
            <person name="Liu G."/>
        </authorList>
    </citation>
    <scope>NUCLEOTIDE SEQUENCE [LARGE SCALE GENOMIC DNA]</scope>
    <source>
        <strain evidence="4">SgZ-7</strain>
    </source>
</reference>
<keyword evidence="1" id="KW-0479">Metal-binding</keyword>
<dbReference type="Gene3D" id="3.90.850.10">
    <property type="entry name" value="Fumarylacetoacetase-like, C-terminal domain"/>
    <property type="match status" value="1"/>
</dbReference>
<dbReference type="PANTHER" id="PTHR11820">
    <property type="entry name" value="ACYLPYRUVASE"/>
    <property type="match status" value="1"/>
</dbReference>
<comment type="caution">
    <text evidence="4">The sequence shown here is derived from an EMBL/GenBank/DDBJ whole genome shotgun (WGS) entry which is preliminary data.</text>
</comment>
<dbReference type="InterPro" id="IPR011234">
    <property type="entry name" value="Fumarylacetoacetase-like_C"/>
</dbReference>
<dbReference type="FunFam" id="3.90.850.10:FF:000002">
    <property type="entry name" value="2-hydroxyhepta-2,4-diene-1,7-dioate isomerase"/>
    <property type="match status" value="1"/>
</dbReference>
<dbReference type="AlphaFoldDB" id="A0A6B3TV28"/>
<dbReference type="InterPro" id="IPR036663">
    <property type="entry name" value="Fumarylacetoacetase_C_sf"/>
</dbReference>
<protein>
    <submittedName>
        <fullName evidence="4">Fumarylacetoacetate hydrolase family protein</fullName>
    </submittedName>
</protein>
<name>A0A6B3TV28_9BACI</name>
<dbReference type="Pfam" id="PF01557">
    <property type="entry name" value="FAA_hydrolase"/>
    <property type="match status" value="1"/>
</dbReference>
<evidence type="ECO:0000259" key="2">
    <source>
        <dbReference type="Pfam" id="PF01557"/>
    </source>
</evidence>
<organism evidence="4 5">
    <name type="scientific">Neobacillus thermocopriae</name>
    <dbReference type="NCBI Taxonomy" id="1215031"/>
    <lineage>
        <taxon>Bacteria</taxon>
        <taxon>Bacillati</taxon>
        <taxon>Bacillota</taxon>
        <taxon>Bacilli</taxon>
        <taxon>Bacillales</taxon>
        <taxon>Bacillaceae</taxon>
        <taxon>Neobacillus</taxon>
    </lineage>
</organism>
<dbReference type="Pfam" id="PF10370">
    <property type="entry name" value="Rv2993c-like_N"/>
    <property type="match status" value="1"/>
</dbReference>
<feature type="domain" description="Fumarylacetoacetase-like C-terminal" evidence="2">
    <location>
        <begin position="56"/>
        <end position="249"/>
    </location>
</feature>
<proteinExistence type="predicted"/>
<dbReference type="GO" id="GO:0046872">
    <property type="term" value="F:metal ion binding"/>
    <property type="evidence" value="ECO:0007669"/>
    <property type="project" value="UniProtKB-KW"/>
</dbReference>